<gene>
    <name evidence="1" type="ORF">GMARGA_LOCUS42716</name>
</gene>
<name>A0ABN7XFV8_GIGMA</name>
<organism evidence="1 2">
    <name type="scientific">Gigaspora margarita</name>
    <dbReference type="NCBI Taxonomy" id="4874"/>
    <lineage>
        <taxon>Eukaryota</taxon>
        <taxon>Fungi</taxon>
        <taxon>Fungi incertae sedis</taxon>
        <taxon>Mucoromycota</taxon>
        <taxon>Glomeromycotina</taxon>
        <taxon>Glomeromycetes</taxon>
        <taxon>Diversisporales</taxon>
        <taxon>Gigasporaceae</taxon>
        <taxon>Gigaspora</taxon>
    </lineage>
</organism>
<feature type="non-terminal residue" evidence="1">
    <location>
        <position position="1"/>
    </location>
</feature>
<keyword evidence="2" id="KW-1185">Reference proteome</keyword>
<evidence type="ECO:0000313" key="2">
    <source>
        <dbReference type="Proteomes" id="UP000789901"/>
    </source>
</evidence>
<dbReference type="EMBL" id="CAJVQB010130528">
    <property type="protein sequence ID" value="CAG8853895.1"/>
    <property type="molecule type" value="Genomic_DNA"/>
</dbReference>
<protein>
    <submittedName>
        <fullName evidence="1">31155_t:CDS:1</fullName>
    </submittedName>
</protein>
<dbReference type="Proteomes" id="UP000789901">
    <property type="component" value="Unassembled WGS sequence"/>
</dbReference>
<feature type="non-terminal residue" evidence="1">
    <location>
        <position position="60"/>
    </location>
</feature>
<proteinExistence type="predicted"/>
<comment type="caution">
    <text evidence="1">The sequence shown here is derived from an EMBL/GenBank/DDBJ whole genome shotgun (WGS) entry which is preliminary data.</text>
</comment>
<accession>A0ABN7XFV8</accession>
<evidence type="ECO:0000313" key="1">
    <source>
        <dbReference type="EMBL" id="CAG8853895.1"/>
    </source>
</evidence>
<sequence length="60" mass="6816">INKLKLMLVPLTSNTSSVELSEQHKFKVSTNDQEYFMILGYCVNNRETLAKLSGVNPLEE</sequence>
<reference evidence="1 2" key="1">
    <citation type="submission" date="2021-06" db="EMBL/GenBank/DDBJ databases">
        <authorList>
            <person name="Kallberg Y."/>
            <person name="Tangrot J."/>
            <person name="Rosling A."/>
        </authorList>
    </citation>
    <scope>NUCLEOTIDE SEQUENCE [LARGE SCALE GENOMIC DNA]</scope>
    <source>
        <strain evidence="1 2">120-4 pot B 10/14</strain>
    </source>
</reference>